<dbReference type="Gene3D" id="3.60.40.10">
    <property type="entry name" value="PPM-type phosphatase domain"/>
    <property type="match status" value="1"/>
</dbReference>
<keyword evidence="1" id="KW-1133">Transmembrane helix</keyword>
<dbReference type="SMART" id="SM00331">
    <property type="entry name" value="PP2C_SIG"/>
    <property type="match status" value="1"/>
</dbReference>
<sequence length="289" mass="33422">MRKDNSDFSTAFVSEAGSYIDNRDYFAFMETDDMACYVLADGLDSDQELRSAEMVVKTVLENFMEKPSMSKRRLMRDLREAQEWLQFESRRVRLKASLLMVVTNYNKMVYVSCGNVRLYHFRNGRLNFRSKDHSLAQSLADDGRIPDEATSTHEERGNLLEYLGNPNGVHAHYAKKTQLADGDVILLATSGMWEDVELAEMLGALEEAKDPVMLTDTLEEVLLSKQHRTVNNYTAAAIYVNKVFQEKPKNRRKLIKRILIALLVFIVVGGEHGLRWLVWLRIRQLHWKR</sequence>
<feature type="domain" description="PPM-type phosphatase" evidence="2">
    <location>
        <begin position="9"/>
        <end position="240"/>
    </location>
</feature>
<evidence type="ECO:0000256" key="1">
    <source>
        <dbReference type="SAM" id="Phobius"/>
    </source>
</evidence>
<keyword evidence="1" id="KW-0472">Membrane</keyword>
<name>A0AAE9Q0J0_PAEPO</name>
<organism evidence="3">
    <name type="scientific">Paenibacillus polymyxa</name>
    <name type="common">Bacillus polymyxa</name>
    <dbReference type="NCBI Taxonomy" id="1406"/>
    <lineage>
        <taxon>Bacteria</taxon>
        <taxon>Bacillati</taxon>
        <taxon>Bacillota</taxon>
        <taxon>Bacilli</taxon>
        <taxon>Bacillales</taxon>
        <taxon>Paenibacillaceae</taxon>
        <taxon>Paenibacillus</taxon>
    </lineage>
</organism>
<dbReference type="InterPro" id="IPR036457">
    <property type="entry name" value="PPM-type-like_dom_sf"/>
</dbReference>
<dbReference type="SUPFAM" id="SSF81606">
    <property type="entry name" value="PP2C-like"/>
    <property type="match status" value="1"/>
</dbReference>
<evidence type="ECO:0000259" key="2">
    <source>
        <dbReference type="SMART" id="SM00331"/>
    </source>
</evidence>
<protein>
    <recommendedName>
        <fullName evidence="2">PPM-type phosphatase domain-containing protein</fullName>
    </recommendedName>
</protein>
<feature type="transmembrane region" description="Helical" evidence="1">
    <location>
        <begin position="258"/>
        <end position="279"/>
    </location>
</feature>
<dbReference type="AlphaFoldDB" id="A0AAE9Q0J0"/>
<accession>A0AAE9Q0J0</accession>
<keyword evidence="1" id="KW-0812">Transmembrane</keyword>
<dbReference type="EMBL" id="CP097770">
    <property type="protein sequence ID" value="UZP76275.1"/>
    <property type="molecule type" value="Genomic_DNA"/>
</dbReference>
<evidence type="ECO:0000313" key="3">
    <source>
        <dbReference type="EMBL" id="UZP76275.1"/>
    </source>
</evidence>
<dbReference type="InterPro" id="IPR001932">
    <property type="entry name" value="PPM-type_phosphatase-like_dom"/>
</dbReference>
<proteinExistence type="predicted"/>
<gene>
    <name evidence="3" type="ORF">MF626_07110</name>
</gene>
<reference evidence="3" key="1">
    <citation type="submission" date="2022-11" db="EMBL/GenBank/DDBJ databases">
        <authorList>
            <person name="Vasilchenko N.G."/>
            <person name="Prazdnova E.V."/>
            <person name="Gorovtsov A.V."/>
            <person name="Chistyakov V.A."/>
            <person name="Pak M.L."/>
        </authorList>
    </citation>
    <scope>NUCLEOTIDE SEQUENCE</scope>
    <source>
        <strain evidence="3">R 4.5</strain>
    </source>
</reference>